<feature type="transmembrane region" description="Helical" evidence="1">
    <location>
        <begin position="111"/>
        <end position="144"/>
    </location>
</feature>
<organism evidence="2 3">
    <name type="scientific">Aminomonas paucivorans DSM 12260</name>
    <dbReference type="NCBI Taxonomy" id="584708"/>
    <lineage>
        <taxon>Bacteria</taxon>
        <taxon>Thermotogati</taxon>
        <taxon>Synergistota</taxon>
        <taxon>Synergistia</taxon>
        <taxon>Synergistales</taxon>
        <taxon>Synergistaceae</taxon>
        <taxon>Aminomonas</taxon>
    </lineage>
</organism>
<protein>
    <submittedName>
        <fullName evidence="2">Uncharacterized protein</fullName>
    </submittedName>
</protein>
<reference evidence="2 3" key="1">
    <citation type="journal article" date="2010" name="Stand. Genomic Sci.">
        <title>Non-contiguous finished genome sequence of Aminomonas paucivorans type strain (GLU-3).</title>
        <authorList>
            <person name="Pitluck S."/>
            <person name="Yasawong M."/>
            <person name="Held B."/>
            <person name="Lapidus A."/>
            <person name="Nolan M."/>
            <person name="Copeland A."/>
            <person name="Lucas S."/>
            <person name="Del Rio T.G."/>
            <person name="Tice H."/>
            <person name="Cheng J.F."/>
            <person name="Chertkov O."/>
            <person name="Goodwin L."/>
            <person name="Tapia R."/>
            <person name="Han C."/>
            <person name="Liolios K."/>
            <person name="Ivanova N."/>
            <person name="Mavromatis K."/>
            <person name="Ovchinnikova G."/>
            <person name="Pati A."/>
            <person name="Chen A."/>
            <person name="Palaniappan K."/>
            <person name="Land M."/>
            <person name="Hauser L."/>
            <person name="Chang Y.J."/>
            <person name="Jeffries C.D."/>
            <person name="Pukall R."/>
            <person name="Spring S."/>
            <person name="Rohde M."/>
            <person name="Sikorski J."/>
            <person name="Goker M."/>
            <person name="Woyke T."/>
            <person name="Bristow J."/>
            <person name="Eisen J.A."/>
            <person name="Markowitz V."/>
            <person name="Hugenholtz P."/>
            <person name="Kyrpides N.C."/>
            <person name="Klenk H.P."/>
        </authorList>
    </citation>
    <scope>NUCLEOTIDE SEQUENCE [LARGE SCALE GENOMIC DNA]</scope>
    <source>
        <strain evidence="2 3">DSM 12260</strain>
    </source>
</reference>
<sequence>MDWADRPLAAAVLASLTTGGLVGETATRLFRAGLVTPEALDLTGKAARSLANPPQMVLDTPLIPSLMAHSLGGMDPARLWGLLCGFAAALLVLGFLVVLADAPLGPGTKTAASLLAFVHPAVILLVTTSPSGTLGLLFLAMSLHCLHHYGKTDKSLYLFLGALTLGVAPFCHPLGAWLALGLALGLWGAFEGDRHKTLALYTVIFTPLGLFAFGVGFLRRLFGAGGGVFPPAPQLLTLCAEVLPPTVGILAAGTVFLWGTEGRASRFWAVCGVVWVGLWFLVPGGCSLDRMLLGALGVALFLLPAFHWRGHGKGGSALILGVLLLSVLWGWHDMTTHSPVARRWVEVVREAVSVSPDPGPPARGGS</sequence>
<feature type="transmembrane region" description="Helical" evidence="1">
    <location>
        <begin position="198"/>
        <end position="222"/>
    </location>
</feature>
<dbReference type="EMBL" id="CM001022">
    <property type="protein sequence ID" value="EFQ24625.1"/>
    <property type="molecule type" value="Genomic_DNA"/>
</dbReference>
<feature type="transmembrane region" description="Helical" evidence="1">
    <location>
        <begin position="156"/>
        <end position="186"/>
    </location>
</feature>
<gene>
    <name evidence="2" type="ORF">Apau_2215</name>
</gene>
<feature type="transmembrane region" description="Helical" evidence="1">
    <location>
        <begin position="315"/>
        <end position="332"/>
    </location>
</feature>
<accession>E3CZC8</accession>
<dbReference type="STRING" id="584708.Apau_2215"/>
<keyword evidence="1" id="KW-1133">Transmembrane helix</keyword>
<evidence type="ECO:0000256" key="1">
    <source>
        <dbReference type="SAM" id="Phobius"/>
    </source>
</evidence>
<keyword evidence="3" id="KW-1185">Reference proteome</keyword>
<dbReference type="Proteomes" id="UP000005096">
    <property type="component" value="Chromosome"/>
</dbReference>
<evidence type="ECO:0000313" key="3">
    <source>
        <dbReference type="Proteomes" id="UP000005096"/>
    </source>
</evidence>
<evidence type="ECO:0000313" key="2">
    <source>
        <dbReference type="EMBL" id="EFQ24625.1"/>
    </source>
</evidence>
<feature type="transmembrane region" description="Helical" evidence="1">
    <location>
        <begin position="267"/>
        <end position="285"/>
    </location>
</feature>
<feature type="transmembrane region" description="Helical" evidence="1">
    <location>
        <begin position="291"/>
        <end position="308"/>
    </location>
</feature>
<dbReference type="AlphaFoldDB" id="E3CZC8"/>
<keyword evidence="1" id="KW-0812">Transmembrane</keyword>
<feature type="transmembrane region" description="Helical" evidence="1">
    <location>
        <begin position="79"/>
        <end position="99"/>
    </location>
</feature>
<dbReference type="HOGENOM" id="CLU_755744_0_0_0"/>
<keyword evidence="1" id="KW-0472">Membrane</keyword>
<name>E3CZC8_9BACT</name>
<proteinExistence type="predicted"/>
<dbReference type="PaxDb" id="584708-Apau_2215"/>
<dbReference type="RefSeq" id="WP_006301869.1">
    <property type="nucleotide sequence ID" value="NZ_CM001022.1"/>
</dbReference>
<feature type="transmembrane region" description="Helical" evidence="1">
    <location>
        <begin position="242"/>
        <end position="260"/>
    </location>
</feature>